<evidence type="ECO:0000313" key="2">
    <source>
        <dbReference type="EMBL" id="KNC51997.1"/>
    </source>
</evidence>
<evidence type="ECO:0000313" key="3">
    <source>
        <dbReference type="Proteomes" id="UP000054408"/>
    </source>
</evidence>
<dbReference type="Pfam" id="PF01302">
    <property type="entry name" value="CAP_GLY"/>
    <property type="match status" value="1"/>
</dbReference>
<accession>A0A0L0DI63</accession>
<dbReference type="AlphaFoldDB" id="A0A0L0DI63"/>
<dbReference type="RefSeq" id="XP_013755581.1">
    <property type="nucleotide sequence ID" value="XM_013900127.1"/>
</dbReference>
<proteinExistence type="predicted"/>
<dbReference type="STRING" id="461836.A0A0L0DI63"/>
<dbReference type="PANTHER" id="PTHR18916">
    <property type="entry name" value="DYNACTIN 1-RELATED MICROTUBULE-BINDING"/>
    <property type="match status" value="1"/>
</dbReference>
<dbReference type="OrthoDB" id="5295208at2759"/>
<organism evidence="2 3">
    <name type="scientific">Thecamonas trahens ATCC 50062</name>
    <dbReference type="NCBI Taxonomy" id="461836"/>
    <lineage>
        <taxon>Eukaryota</taxon>
        <taxon>Apusozoa</taxon>
        <taxon>Apusomonadida</taxon>
        <taxon>Apusomonadidae</taxon>
        <taxon>Thecamonas</taxon>
    </lineage>
</organism>
<evidence type="ECO:0000259" key="1">
    <source>
        <dbReference type="PROSITE" id="PS50245"/>
    </source>
</evidence>
<dbReference type="InterPro" id="IPR018561">
    <property type="entry name" value="AosR"/>
</dbReference>
<protein>
    <recommendedName>
        <fullName evidence="1">CAP-Gly domain-containing protein</fullName>
    </recommendedName>
</protein>
<dbReference type="Gene3D" id="2.30.30.190">
    <property type="entry name" value="CAP Gly-rich-like domain"/>
    <property type="match status" value="1"/>
</dbReference>
<gene>
    <name evidence="2" type="ORF">AMSG_08249</name>
</gene>
<feature type="domain" description="CAP-Gly" evidence="1">
    <location>
        <begin position="32"/>
        <end position="74"/>
    </location>
</feature>
<sequence>MAGEGTTEELTVTTVGARVRCKDNTGTVMYYGKVEFVDKVVVGVALDEPLGKHDGSVGGRAYFACKDGHGIFCKVKHLQLLPDVEQDQALSKPAVVNLAPPATPEEEAKLAELQAALGALRRKQAKIAAKTEALVAEYGDAAAIKTSAREAAALIRGLEDKRNALADRAKTEAEALAAAEASLATTRALIEDKTQYMAETLTPALEAAAAELAKQQSIQEER</sequence>
<dbReference type="eggNOG" id="KOG0971">
    <property type="taxonomic scope" value="Eukaryota"/>
</dbReference>
<name>A0A0L0DI63_THETB</name>
<dbReference type="InterPro" id="IPR000938">
    <property type="entry name" value="CAP-Gly_domain"/>
</dbReference>
<keyword evidence="3" id="KW-1185">Reference proteome</keyword>
<dbReference type="PROSITE" id="PS50245">
    <property type="entry name" value="CAP_GLY_2"/>
    <property type="match status" value="1"/>
</dbReference>
<dbReference type="Pfam" id="PF09438">
    <property type="entry name" value="DUF2017"/>
    <property type="match status" value="1"/>
</dbReference>
<dbReference type="SUPFAM" id="SSF74924">
    <property type="entry name" value="Cap-Gly domain"/>
    <property type="match status" value="1"/>
</dbReference>
<dbReference type="Proteomes" id="UP000054408">
    <property type="component" value="Unassembled WGS sequence"/>
</dbReference>
<reference evidence="2 3" key="1">
    <citation type="submission" date="2010-05" db="EMBL/GenBank/DDBJ databases">
        <title>The Genome Sequence of Thecamonas trahens ATCC 50062.</title>
        <authorList>
            <consortium name="The Broad Institute Genome Sequencing Platform"/>
            <person name="Russ C."/>
            <person name="Cuomo C."/>
            <person name="Shea T."/>
            <person name="Young S.K."/>
            <person name="Zeng Q."/>
            <person name="Koehrsen M."/>
            <person name="Haas B."/>
            <person name="Borodovsky M."/>
            <person name="Guigo R."/>
            <person name="Alvarado L."/>
            <person name="Berlin A."/>
            <person name="Bochicchio J."/>
            <person name="Borenstein D."/>
            <person name="Chapman S."/>
            <person name="Chen Z."/>
            <person name="Freedman E."/>
            <person name="Gellesch M."/>
            <person name="Goldberg J."/>
            <person name="Griggs A."/>
            <person name="Gujja S."/>
            <person name="Heilman E."/>
            <person name="Heiman D."/>
            <person name="Hepburn T."/>
            <person name="Howarth C."/>
            <person name="Jen D."/>
            <person name="Larson L."/>
            <person name="Mehta T."/>
            <person name="Park D."/>
            <person name="Pearson M."/>
            <person name="Roberts A."/>
            <person name="Saif S."/>
            <person name="Shenoy N."/>
            <person name="Sisk P."/>
            <person name="Stolte C."/>
            <person name="Sykes S."/>
            <person name="Thomson T."/>
            <person name="Walk T."/>
            <person name="White J."/>
            <person name="Yandava C."/>
            <person name="Burger G."/>
            <person name="Gray M.W."/>
            <person name="Holland P.W.H."/>
            <person name="King N."/>
            <person name="Lang F.B.F."/>
            <person name="Roger A.J."/>
            <person name="Ruiz-Trillo I."/>
            <person name="Lander E."/>
            <person name="Nusbaum C."/>
        </authorList>
    </citation>
    <scope>NUCLEOTIDE SEQUENCE [LARGE SCALE GENOMIC DNA]</scope>
    <source>
        <strain evidence="2 3">ATCC 50062</strain>
    </source>
</reference>
<dbReference type="EMBL" id="GL349471">
    <property type="protein sequence ID" value="KNC51997.1"/>
    <property type="molecule type" value="Genomic_DNA"/>
</dbReference>
<dbReference type="InterPro" id="IPR036859">
    <property type="entry name" value="CAP-Gly_dom_sf"/>
</dbReference>
<dbReference type="SMART" id="SM01052">
    <property type="entry name" value="CAP_GLY"/>
    <property type="match status" value="1"/>
</dbReference>
<dbReference type="GeneID" id="25566979"/>